<proteinExistence type="predicted"/>
<name>A0A8X8CFZ6_POPTO</name>
<dbReference type="AlphaFoldDB" id="A0A8X8CFZ6"/>
<gene>
    <name evidence="1" type="ORF">POTOM_043537</name>
</gene>
<protein>
    <submittedName>
        <fullName evidence="1">Uncharacterized protein</fullName>
    </submittedName>
</protein>
<accession>A0A8X8CFZ6</accession>
<keyword evidence="2" id="KW-1185">Reference proteome</keyword>
<dbReference type="GO" id="GO:0005743">
    <property type="term" value="C:mitochondrial inner membrane"/>
    <property type="evidence" value="ECO:0007669"/>
    <property type="project" value="TreeGrafter"/>
</dbReference>
<dbReference type="GO" id="GO:0090374">
    <property type="term" value="P:oligopeptide export from mitochondrion"/>
    <property type="evidence" value="ECO:0007669"/>
    <property type="project" value="TreeGrafter"/>
</dbReference>
<dbReference type="GO" id="GO:0015421">
    <property type="term" value="F:ABC-type oligopeptide transporter activity"/>
    <property type="evidence" value="ECO:0007669"/>
    <property type="project" value="TreeGrafter"/>
</dbReference>
<dbReference type="Proteomes" id="UP000886885">
    <property type="component" value="Chromosome 12D"/>
</dbReference>
<organism evidence="1 2">
    <name type="scientific">Populus tomentosa</name>
    <name type="common">Chinese white poplar</name>
    <dbReference type="NCBI Taxonomy" id="118781"/>
    <lineage>
        <taxon>Eukaryota</taxon>
        <taxon>Viridiplantae</taxon>
        <taxon>Streptophyta</taxon>
        <taxon>Embryophyta</taxon>
        <taxon>Tracheophyta</taxon>
        <taxon>Spermatophyta</taxon>
        <taxon>Magnoliopsida</taxon>
        <taxon>eudicotyledons</taxon>
        <taxon>Gunneridae</taxon>
        <taxon>Pentapetalae</taxon>
        <taxon>rosids</taxon>
        <taxon>fabids</taxon>
        <taxon>Malpighiales</taxon>
        <taxon>Salicaceae</taxon>
        <taxon>Saliceae</taxon>
        <taxon>Populus</taxon>
    </lineage>
</organism>
<dbReference type="PANTHER" id="PTHR43394:SF7">
    <property type="entry name" value="ABC TRANSPORTER B FAMILY MEMBER 28"/>
    <property type="match status" value="1"/>
</dbReference>
<sequence length="205" mass="22777">MRSSVLEHVVKHDEIVCLHSQCNLGCAPQLFPLNKHVLNFSGSERIVDWKAVVFSSVSESLTRVAVYISLLTLYCLGGSKVKAGLLPVATVASSIDRIHFHINFCCEFYFTPPIRSSLIPYDLRNAIERALAQECTDPKTRRRGCLDHLMKDRTTLVIAHRLSTVQNPHQIALCSGGRIAELWTQSEFLDKEGQFSSLAAAVLGP</sequence>
<evidence type="ECO:0000313" key="2">
    <source>
        <dbReference type="Proteomes" id="UP000886885"/>
    </source>
</evidence>
<dbReference type="InterPro" id="IPR039421">
    <property type="entry name" value="Type_1_exporter"/>
</dbReference>
<dbReference type="EMBL" id="JAAWWB010000024">
    <property type="protein sequence ID" value="KAG6753469.1"/>
    <property type="molecule type" value="Genomic_DNA"/>
</dbReference>
<reference evidence="1" key="1">
    <citation type="journal article" date="2020" name="bioRxiv">
        <title>Hybrid origin of Populus tomentosa Carr. identified through genome sequencing and phylogenomic analysis.</title>
        <authorList>
            <person name="An X."/>
            <person name="Gao K."/>
            <person name="Chen Z."/>
            <person name="Li J."/>
            <person name="Yang X."/>
            <person name="Yang X."/>
            <person name="Zhou J."/>
            <person name="Guo T."/>
            <person name="Zhao T."/>
            <person name="Huang S."/>
            <person name="Miao D."/>
            <person name="Khan W.U."/>
            <person name="Rao P."/>
            <person name="Ye M."/>
            <person name="Lei B."/>
            <person name="Liao W."/>
            <person name="Wang J."/>
            <person name="Ji L."/>
            <person name="Li Y."/>
            <person name="Guo B."/>
            <person name="Mustafa N.S."/>
            <person name="Li S."/>
            <person name="Yun Q."/>
            <person name="Keller S.R."/>
            <person name="Mao J."/>
            <person name="Zhang R."/>
            <person name="Strauss S.H."/>
        </authorList>
    </citation>
    <scope>NUCLEOTIDE SEQUENCE</scope>
    <source>
        <strain evidence="1">GM15</strain>
        <tissue evidence="1">Leaf</tissue>
    </source>
</reference>
<evidence type="ECO:0000313" key="1">
    <source>
        <dbReference type="EMBL" id="KAG6753469.1"/>
    </source>
</evidence>
<comment type="caution">
    <text evidence="1">The sequence shown here is derived from an EMBL/GenBank/DDBJ whole genome shotgun (WGS) entry which is preliminary data.</text>
</comment>
<dbReference type="PANTHER" id="PTHR43394">
    <property type="entry name" value="ATP-DEPENDENT PERMEASE MDL1, MITOCHONDRIAL"/>
    <property type="match status" value="1"/>
</dbReference>
<dbReference type="OrthoDB" id="1110383at2759"/>